<keyword evidence="4" id="KW-0106">Calcium</keyword>
<dbReference type="InterPro" id="IPR050174">
    <property type="entry name" value="Protocadherin/Cadherin-CA"/>
</dbReference>
<evidence type="ECO:0000313" key="9">
    <source>
        <dbReference type="Proteomes" id="UP001162162"/>
    </source>
</evidence>
<keyword evidence="5" id="KW-1133">Transmembrane helix</keyword>
<dbReference type="AlphaFoldDB" id="A0AAV8YV09"/>
<dbReference type="GO" id="GO:0005509">
    <property type="term" value="F:calcium ion binding"/>
    <property type="evidence" value="ECO:0007669"/>
    <property type="project" value="InterPro"/>
</dbReference>
<evidence type="ECO:0000256" key="4">
    <source>
        <dbReference type="ARBA" id="ARBA00022837"/>
    </source>
</evidence>
<evidence type="ECO:0000256" key="3">
    <source>
        <dbReference type="ARBA" id="ARBA00022737"/>
    </source>
</evidence>
<proteinExistence type="predicted"/>
<keyword evidence="9" id="KW-1185">Reference proteome</keyword>
<dbReference type="PANTHER" id="PTHR24028:SF146">
    <property type="entry name" value="CADHERIN 96CB, ISOFORM D-RELATED"/>
    <property type="match status" value="1"/>
</dbReference>
<evidence type="ECO:0000256" key="5">
    <source>
        <dbReference type="ARBA" id="ARBA00022989"/>
    </source>
</evidence>
<evidence type="ECO:0000256" key="7">
    <source>
        <dbReference type="ARBA" id="ARBA00023180"/>
    </source>
</evidence>
<evidence type="ECO:0000256" key="2">
    <source>
        <dbReference type="ARBA" id="ARBA00022692"/>
    </source>
</evidence>
<reference evidence="8" key="1">
    <citation type="journal article" date="2023" name="Insect Mol. Biol.">
        <title>Genome sequencing provides insights into the evolution of gene families encoding plant cell wall-degrading enzymes in longhorned beetles.</title>
        <authorList>
            <person name="Shin N.R."/>
            <person name="Okamura Y."/>
            <person name="Kirsch R."/>
            <person name="Pauchet Y."/>
        </authorList>
    </citation>
    <scope>NUCLEOTIDE SEQUENCE</scope>
    <source>
        <strain evidence="8">AMC_N1</strain>
    </source>
</reference>
<feature type="non-terminal residue" evidence="8">
    <location>
        <position position="1"/>
    </location>
</feature>
<keyword evidence="6" id="KW-0472">Membrane</keyword>
<sequence>LICTIKATHKKRTVPVIVRLTDINDNAPQFVNTPYETSISELTPVGTTIFQNVVAKDKDAGVNGLVEYSIIKGCGDKTRTQKQVCEIFNTKYPDHCISQSTVSRIENKFREFGNVTDILKSGRKRILDDEQKLDILLDIQDNSHKPTKQVAADNDVKYFENLRHQSNSEVKFGFNTSKTFGKVYPGHVLPPDEGVGRDRIHSEDGYGYFAINLPHQGQVTVNRTLDFEKTQRYYVTIVATVSRPNLHFGDANQSGLITRLNCSSTIRRVKRGIGQTLE</sequence>
<dbReference type="GO" id="GO:0007156">
    <property type="term" value="P:homophilic cell adhesion via plasma membrane adhesion molecules"/>
    <property type="evidence" value="ECO:0007669"/>
    <property type="project" value="InterPro"/>
</dbReference>
<protein>
    <recommendedName>
        <fullName evidence="10">Cadherin domain-containing protein</fullName>
    </recommendedName>
</protein>
<keyword evidence="3" id="KW-0677">Repeat</keyword>
<dbReference type="Gene3D" id="2.60.40.60">
    <property type="entry name" value="Cadherins"/>
    <property type="match status" value="2"/>
</dbReference>
<evidence type="ECO:0000256" key="6">
    <source>
        <dbReference type="ARBA" id="ARBA00023136"/>
    </source>
</evidence>
<evidence type="ECO:0008006" key="10">
    <source>
        <dbReference type="Google" id="ProtNLM"/>
    </source>
</evidence>
<organism evidence="8 9">
    <name type="scientific">Aromia moschata</name>
    <dbReference type="NCBI Taxonomy" id="1265417"/>
    <lineage>
        <taxon>Eukaryota</taxon>
        <taxon>Metazoa</taxon>
        <taxon>Ecdysozoa</taxon>
        <taxon>Arthropoda</taxon>
        <taxon>Hexapoda</taxon>
        <taxon>Insecta</taxon>
        <taxon>Pterygota</taxon>
        <taxon>Neoptera</taxon>
        <taxon>Endopterygota</taxon>
        <taxon>Coleoptera</taxon>
        <taxon>Polyphaga</taxon>
        <taxon>Cucujiformia</taxon>
        <taxon>Chrysomeloidea</taxon>
        <taxon>Cerambycidae</taxon>
        <taxon>Cerambycinae</taxon>
        <taxon>Callichromatini</taxon>
        <taxon>Aromia</taxon>
    </lineage>
</organism>
<gene>
    <name evidence="8" type="ORF">NQ318_000375</name>
</gene>
<dbReference type="GO" id="GO:0005886">
    <property type="term" value="C:plasma membrane"/>
    <property type="evidence" value="ECO:0007669"/>
    <property type="project" value="InterPro"/>
</dbReference>
<dbReference type="PRINTS" id="PR00205">
    <property type="entry name" value="CADHERIN"/>
</dbReference>
<dbReference type="InterPro" id="IPR020894">
    <property type="entry name" value="Cadherin_CS"/>
</dbReference>
<dbReference type="EMBL" id="JAPWTK010000041">
    <property type="protein sequence ID" value="KAJ8954945.1"/>
    <property type="molecule type" value="Genomic_DNA"/>
</dbReference>
<keyword evidence="7" id="KW-0325">Glycoprotein</keyword>
<dbReference type="InterPro" id="IPR002126">
    <property type="entry name" value="Cadherin-like_dom"/>
</dbReference>
<dbReference type="SUPFAM" id="SSF49313">
    <property type="entry name" value="Cadherin-like"/>
    <property type="match status" value="1"/>
</dbReference>
<name>A0AAV8YV09_9CUCU</name>
<accession>A0AAV8YV09</accession>
<dbReference type="Proteomes" id="UP001162162">
    <property type="component" value="Unassembled WGS sequence"/>
</dbReference>
<keyword evidence="2" id="KW-0812">Transmembrane</keyword>
<evidence type="ECO:0000256" key="1">
    <source>
        <dbReference type="ARBA" id="ARBA00004167"/>
    </source>
</evidence>
<comment type="subcellular location">
    <subcellularLocation>
        <location evidence="1">Membrane</location>
        <topology evidence="1">Single-pass membrane protein</topology>
    </subcellularLocation>
</comment>
<dbReference type="PANTHER" id="PTHR24028">
    <property type="entry name" value="CADHERIN-87A"/>
    <property type="match status" value="1"/>
</dbReference>
<dbReference type="CDD" id="cd11304">
    <property type="entry name" value="Cadherin_repeat"/>
    <property type="match status" value="2"/>
</dbReference>
<dbReference type="PROSITE" id="PS00232">
    <property type="entry name" value="CADHERIN_1"/>
    <property type="match status" value="1"/>
</dbReference>
<evidence type="ECO:0000313" key="8">
    <source>
        <dbReference type="EMBL" id="KAJ8954945.1"/>
    </source>
</evidence>
<comment type="caution">
    <text evidence="8">The sequence shown here is derived from an EMBL/GenBank/DDBJ whole genome shotgun (WGS) entry which is preliminary data.</text>
</comment>
<dbReference type="InterPro" id="IPR015919">
    <property type="entry name" value="Cadherin-like_sf"/>
</dbReference>